<keyword evidence="1 5" id="KW-0378">Hydrolase</keyword>
<feature type="domain" description="Xaa-Pro dipeptidyl-peptidase-like" evidence="4">
    <location>
        <begin position="17"/>
        <end position="146"/>
    </location>
</feature>
<gene>
    <name evidence="5" type="ORF">QRX60_44530</name>
</gene>
<protein>
    <submittedName>
        <fullName evidence="5">Alpha/beta fold hydrolase</fullName>
    </submittedName>
</protein>
<reference evidence="5 6" key="1">
    <citation type="submission" date="2023-06" db="EMBL/GenBank/DDBJ databases">
        <authorList>
            <person name="Oyuntsetseg B."/>
            <person name="Kim S.B."/>
        </authorList>
    </citation>
    <scope>NUCLEOTIDE SEQUENCE [LARGE SCALE GENOMIC DNA]</scope>
    <source>
        <strain evidence="5 6">4-36</strain>
    </source>
</reference>
<comment type="similarity">
    <text evidence="2">Belongs to the AB hydrolase superfamily. FUS2 hydrolase family.</text>
</comment>
<dbReference type="EMBL" id="CP127295">
    <property type="protein sequence ID" value="WIY01033.1"/>
    <property type="molecule type" value="Genomic_DNA"/>
</dbReference>
<evidence type="ECO:0000259" key="4">
    <source>
        <dbReference type="Pfam" id="PF02129"/>
    </source>
</evidence>
<dbReference type="PANTHER" id="PTHR22946">
    <property type="entry name" value="DIENELACTONE HYDROLASE DOMAIN-CONTAINING PROTEIN-RELATED"/>
    <property type="match status" value="1"/>
</dbReference>
<dbReference type="RefSeq" id="WP_285997494.1">
    <property type="nucleotide sequence ID" value="NZ_CP127295.1"/>
</dbReference>
<dbReference type="Gene3D" id="1.10.10.800">
    <property type="match status" value="1"/>
</dbReference>
<name>A0A9Y2JM53_9PSEU</name>
<accession>A0A9Y2JM53</accession>
<dbReference type="Pfam" id="PF02129">
    <property type="entry name" value="Peptidase_S15"/>
    <property type="match status" value="1"/>
</dbReference>
<dbReference type="InterPro" id="IPR050261">
    <property type="entry name" value="FrsA_esterase"/>
</dbReference>
<dbReference type="Gene3D" id="3.40.50.1820">
    <property type="entry name" value="alpha/beta hydrolase"/>
    <property type="match status" value="2"/>
</dbReference>
<organism evidence="5 6">
    <name type="scientific">Amycolatopsis mongoliensis</name>
    <dbReference type="NCBI Taxonomy" id="715475"/>
    <lineage>
        <taxon>Bacteria</taxon>
        <taxon>Bacillati</taxon>
        <taxon>Actinomycetota</taxon>
        <taxon>Actinomycetes</taxon>
        <taxon>Pseudonocardiales</taxon>
        <taxon>Pseudonocardiaceae</taxon>
        <taxon>Amycolatopsis</taxon>
    </lineage>
</organism>
<keyword evidence="6" id="KW-1185">Reference proteome</keyword>
<dbReference type="GO" id="GO:0016787">
    <property type="term" value="F:hydrolase activity"/>
    <property type="evidence" value="ECO:0007669"/>
    <property type="project" value="UniProtKB-KW"/>
</dbReference>
<evidence type="ECO:0000313" key="6">
    <source>
        <dbReference type="Proteomes" id="UP001239397"/>
    </source>
</evidence>
<dbReference type="Proteomes" id="UP001239397">
    <property type="component" value="Chromosome"/>
</dbReference>
<dbReference type="InterPro" id="IPR000383">
    <property type="entry name" value="Xaa-Pro-like_dom"/>
</dbReference>
<dbReference type="InterPro" id="IPR000073">
    <property type="entry name" value="AB_hydrolase_1"/>
</dbReference>
<dbReference type="PANTHER" id="PTHR22946:SF9">
    <property type="entry name" value="POLYKETIDE TRANSFERASE AF380"/>
    <property type="match status" value="1"/>
</dbReference>
<dbReference type="SUPFAM" id="SSF53474">
    <property type="entry name" value="alpha/beta-Hydrolases"/>
    <property type="match status" value="2"/>
</dbReference>
<dbReference type="InterPro" id="IPR029058">
    <property type="entry name" value="AB_hydrolase_fold"/>
</dbReference>
<sequence>MTSKDEPQEVSFPVAGVGCVADLYRPPGDARPVPCVVMAHGGSGTKRLGLPDYAKRFAARGMAVLVFDYRHFGDSEGSPRQVIDVRAQREDYRAAVAYARTLPGIDPARIALWGTSLSGGHVLAVAADDPAIAAVVAQVPVIDGWRRGRTLAQRFERDVIELTLRFTVAAGRDLVRWWRGEPPYLVPVVDEPGRVAAFVEPRAGEVFAALGGEATGWRNAIAPRFVFALPRYRRGTAERLAMPLLMCVADHDLEASSRFAAKIAAKAPSAEVRHYPAGHFDVYLPPWFDRLCTVQAEFLHDHLCAGHHARTAPASVARMMTVRTGTGEPLVFLPGLETHQKAPRGLAKWFEAQQCKRLAEGREVWWIARRGDGTPPTTIAELAREHAEALRWWFGRPVDVVGVSTGGSIALQLAADHPDVVRRLVIVSAAYRLGTFGLSTQRSAAKALRQHRPRRAGAAMTAIMGAKPVTRRIMRALGWLLGPVIARPADPGLVATIDAEDDFDLKTRLSDITAPTLVAGGDQDACYGRELFEETAAGIPDARLILYPGRGHLGIDRGRVAQDVLAFLDTDATTANGGLTGSFPHRR</sequence>
<evidence type="ECO:0000256" key="2">
    <source>
        <dbReference type="ARBA" id="ARBA00038115"/>
    </source>
</evidence>
<dbReference type="KEGG" id="amog:QRX60_44530"/>
<feature type="domain" description="AB hydrolase-1" evidence="3">
    <location>
        <begin position="329"/>
        <end position="555"/>
    </location>
</feature>
<evidence type="ECO:0000259" key="3">
    <source>
        <dbReference type="Pfam" id="PF00561"/>
    </source>
</evidence>
<evidence type="ECO:0000313" key="5">
    <source>
        <dbReference type="EMBL" id="WIY01033.1"/>
    </source>
</evidence>
<proteinExistence type="inferred from homology"/>
<dbReference type="AlphaFoldDB" id="A0A9Y2JM53"/>
<dbReference type="Pfam" id="PF00561">
    <property type="entry name" value="Abhydrolase_1"/>
    <property type="match status" value="1"/>
</dbReference>
<evidence type="ECO:0000256" key="1">
    <source>
        <dbReference type="ARBA" id="ARBA00022801"/>
    </source>
</evidence>